<dbReference type="SUPFAM" id="SSF55331">
    <property type="entry name" value="Tautomerase/MIF"/>
    <property type="match status" value="1"/>
</dbReference>
<gene>
    <name evidence="1" type="ORF">F0U60_53480</name>
</gene>
<organism evidence="1 2">
    <name type="scientific">Archangium minus</name>
    <dbReference type="NCBI Taxonomy" id="83450"/>
    <lineage>
        <taxon>Bacteria</taxon>
        <taxon>Pseudomonadati</taxon>
        <taxon>Myxococcota</taxon>
        <taxon>Myxococcia</taxon>
        <taxon>Myxococcales</taxon>
        <taxon>Cystobacterineae</taxon>
        <taxon>Archangiaceae</taxon>
        <taxon>Archangium</taxon>
    </lineage>
</organism>
<dbReference type="Pfam" id="PF14552">
    <property type="entry name" value="Tautomerase_2"/>
    <property type="match status" value="1"/>
</dbReference>
<dbReference type="PANTHER" id="PTHR38460:SF1">
    <property type="entry name" value="TAUTOMERASE YOLI-RELATED"/>
    <property type="match status" value="1"/>
</dbReference>
<dbReference type="PANTHER" id="PTHR38460">
    <property type="entry name" value="TAUTOMERASE YOLI-RELATED"/>
    <property type="match status" value="1"/>
</dbReference>
<proteinExistence type="predicted"/>
<accession>A0ABY9X980</accession>
<evidence type="ECO:0000313" key="2">
    <source>
        <dbReference type="Proteomes" id="UP001611383"/>
    </source>
</evidence>
<dbReference type="Proteomes" id="UP001611383">
    <property type="component" value="Chromosome"/>
</dbReference>
<name>A0ABY9X980_9BACT</name>
<dbReference type="InterPro" id="IPR014347">
    <property type="entry name" value="Tautomerase/MIF_sf"/>
</dbReference>
<reference evidence="1 2" key="1">
    <citation type="submission" date="2019-08" db="EMBL/GenBank/DDBJ databases">
        <title>Archangium and Cystobacter genomes.</title>
        <authorList>
            <person name="Chen I.-C.K."/>
            <person name="Wielgoss S."/>
        </authorList>
    </citation>
    <scope>NUCLEOTIDE SEQUENCE [LARGE SCALE GENOMIC DNA]</scope>
    <source>
        <strain evidence="1 2">Cbm 6</strain>
    </source>
</reference>
<keyword evidence="2" id="KW-1185">Reference proteome</keyword>
<dbReference type="RefSeq" id="WP_395812253.1">
    <property type="nucleotide sequence ID" value="NZ_CP043494.1"/>
</dbReference>
<dbReference type="Gene3D" id="3.30.429.10">
    <property type="entry name" value="Macrophage Migration Inhibitory Factor"/>
    <property type="match status" value="1"/>
</dbReference>
<sequence length="135" mass="15414">MPLARISLRRGRSPAFLKALSDNVHRALVEAFEVPPDDRFQIIHQHEPEELTFDRHYLCGPRSDNYVLVCITAGRRRTSDVKQAFYRRLVELLADAPGLRPEDVMVVVNTTEAEDWSFGRGIAAVPRVSIQEESR</sequence>
<dbReference type="EMBL" id="CP043494">
    <property type="protein sequence ID" value="WNG51952.1"/>
    <property type="molecule type" value="Genomic_DNA"/>
</dbReference>
<evidence type="ECO:0000313" key="1">
    <source>
        <dbReference type="EMBL" id="WNG51952.1"/>
    </source>
</evidence>
<dbReference type="InterPro" id="IPR037479">
    <property type="entry name" value="Tauto_MSAD"/>
</dbReference>
<protein>
    <submittedName>
        <fullName evidence="1">Tautomerase family protein</fullName>
    </submittedName>
</protein>